<feature type="coiled-coil region" evidence="3">
    <location>
        <begin position="622"/>
        <end position="677"/>
    </location>
</feature>
<evidence type="ECO:0000256" key="1">
    <source>
        <dbReference type="ARBA" id="ARBA00022837"/>
    </source>
</evidence>
<dbReference type="PANTHER" id="PTHR34894:SF5">
    <property type="entry name" value="EF-HAND DOMAIN-CONTAINING PROTEIN"/>
    <property type="match status" value="1"/>
</dbReference>
<feature type="compositionally biased region" description="Low complexity" evidence="4">
    <location>
        <begin position="907"/>
        <end position="919"/>
    </location>
</feature>
<dbReference type="InParanoid" id="Q24FP6"/>
<sequence>MNGIRNRYKPNSLDDQQINQKLSQKLMLKTYSKNGNQQLVLQDNKMQKSTNNKDYYNEFNMPVEYSDEKLQVKQISKQLICISPASKLKEQLDQGRKHNTQVSIFTDFKNQEGNGGIKKIEALHKQQQNQTLKLNPIFQIETKQPQTSNVYSKTEQTYDLISLNEEKQQITLPDDDNIVINQSKTKRGNFSQNLLNGPVLTEGSDFSIFGSTQTIPKFQLKSNLTTQDTQTLSKSKSDQRLNSILNQSSMKFDQSKSIIGILNSSQMNSSNVNNKSVDINSEAIKRQNLLHKSNFLRNSSYNLKSQSDLIQSSKPSSMLQKIQNLQTTSSFTGKQRKVFSDISHLEQHFTNIMDYPKCKQKIYDSMLLTPKDIQTLHKSRLNKNKFWVKMALGNIKVQYQADLKKIMENKNLSYVSDQKLIDPVLVNITDSNGEQFKQSVFQVTENKKESYQSFHLQRSIVNSLSPQRRFSETMNQKQYQNVIKGSNTDLNSKHFQSVRDNNKFQQSENQQQQYKNTTSRQDVQDLENWLEVMLQQIYSENNLKADQVLENVQLIYTACLKELIRQVSLQCTERGLLIQKVWDAYLTLFEKLIELNATEKRNLEKLYIEDVNRISKGYEANINQLSKSLSQMQISIDELTSNLDMAIQNNHVLKEVNDKFQSEIKIKDAEIESLKQNIKLLSWDNDFYQTEYVNQQKNQENRQKMEEKAYIRLKQLEDQKYQSIQNYQKQSNSIQLSTPNVQKTPKQNNFIDFKAANYQTQQLKIEKRCKSANNSILHLEELNIEMESLYEFSKLRFPIKTFTEEETQTENIEINQEKHQTNSQQERIEKDQSDIINQAIQERENQLRQQIEQELKEQIESNLRSQIKQQLREQIENELQQKYSQQQQQKEKQNSQQSQRLQRDSKQQSNQKQKQPNQNQQLKQLIEQLNLEKQQMQLEKQQLQQEIQNIKKDQEQKIQQQEEEIEQMEQLLAEKDQLITQKEKIIKEKEMGSQIKTKEIQQLQQDQKKQTKEFQNKIDKIEEQLKKYIEKEKIQLTSSTTSQFGNVEINQTDWRSIYQAIRDNSDLPDIIKQNIDIMLNLITKEQEEQKAKNQETSPQNQNEITEQQPIENEQSLIKQSSKSFQNQNENQFQNINPDPQQDQEEKIQQMKELEDAKLEIEEIKDNVSDLTNKNKKLINKVKQLKDIIRSQKNTIIKIQDIAKQLVQENRKIQQQTNEYSIQDMGQNTQESFNDIPFPKEEIKSDEPENISIIEFVPIEQQSSPTSKTKSMAKNFKMSQPQSKKSISKPGENSPTQIFKNKQARRSRFDALINQLGDLTNDFIINDEDGKEDVDFDDYLPQIHNVRRSSMRLFTNKKTKTYEFKLGQVQKKDRTISANAEPALKLLSKVQDRIKENKHQISQTKNNIIKFVLNVYQDRIKNPQNVQNPLYVIAYDNMMQKYGLKKVAETKLQQFLESTMKYLDNSRIKMFSRFARIYDPYDSQDFELYIKCLKFVEESGNSGMQIINQPFDRMFISHELSLQALTNQFQDIISQDKVIELVDWINKNKIQDKNKSDLIDFDDMMEQILEKYNQTKNNVLGNVEDLFFAADLNKNGQIEIDEFITLYRHLEKERFDLKKAQDLFLSEADIISSDGERNLSLNKFASISLQEGLFKIDKQTAFSNQISHNDFVRNIDQLRVCWKDICSKIKKRLMRCNSYTDSFKEIIENLDSQLKQKLDKDQFLWISYRLLDEESKRFVLEYEVDLLVPVKFNQIQDAFYELEDSMISK</sequence>
<keyword evidence="7" id="KW-1185">Reference proteome</keyword>
<evidence type="ECO:0000256" key="3">
    <source>
        <dbReference type="SAM" id="Coils"/>
    </source>
</evidence>
<dbReference type="InterPro" id="IPR018247">
    <property type="entry name" value="EF_Hand_1_Ca_BS"/>
</dbReference>
<feature type="domain" description="EF-hand" evidence="5">
    <location>
        <begin position="1577"/>
        <end position="1612"/>
    </location>
</feature>
<feature type="compositionally biased region" description="Low complexity" evidence="4">
    <location>
        <begin position="1276"/>
        <end position="1289"/>
    </location>
</feature>
<keyword evidence="1" id="KW-0106">Calcium</keyword>
<dbReference type="GO" id="GO:0005737">
    <property type="term" value="C:cytoplasm"/>
    <property type="evidence" value="ECO:0007669"/>
    <property type="project" value="UniProtKB-ARBA"/>
</dbReference>
<accession>Q24FP6</accession>
<dbReference type="GeneID" id="7823874"/>
<dbReference type="HOGENOM" id="CLU_238291_0_0_1"/>
<gene>
    <name evidence="6" type="ORF">TTHERM_01071440</name>
</gene>
<dbReference type="InterPro" id="IPR011992">
    <property type="entry name" value="EF-hand-dom_pair"/>
</dbReference>
<dbReference type="RefSeq" id="XP_001026843.2">
    <property type="nucleotide sequence ID" value="XM_001026843.2"/>
</dbReference>
<dbReference type="PROSITE" id="PS50222">
    <property type="entry name" value="EF_HAND_2"/>
    <property type="match status" value="1"/>
</dbReference>
<feature type="region of interest" description="Disordered" evidence="4">
    <location>
        <begin position="1257"/>
        <end position="1303"/>
    </location>
</feature>
<dbReference type="Gene3D" id="1.10.238.10">
    <property type="entry name" value="EF-hand"/>
    <property type="match status" value="1"/>
</dbReference>
<organism evidence="6 7">
    <name type="scientific">Tetrahymena thermophila (strain SB210)</name>
    <dbReference type="NCBI Taxonomy" id="312017"/>
    <lineage>
        <taxon>Eukaryota</taxon>
        <taxon>Sar</taxon>
        <taxon>Alveolata</taxon>
        <taxon>Ciliophora</taxon>
        <taxon>Intramacronucleata</taxon>
        <taxon>Oligohymenophorea</taxon>
        <taxon>Hymenostomatida</taxon>
        <taxon>Tetrahymenina</taxon>
        <taxon>Tetrahymenidae</taxon>
        <taxon>Tetrahymena</taxon>
    </lineage>
</organism>
<dbReference type="GO" id="GO:0005509">
    <property type="term" value="F:calcium ion binding"/>
    <property type="evidence" value="ECO:0007669"/>
    <property type="project" value="InterPro"/>
</dbReference>
<feature type="compositionally biased region" description="Polar residues" evidence="4">
    <location>
        <begin position="1259"/>
        <end position="1271"/>
    </location>
</feature>
<dbReference type="InterPro" id="IPR002048">
    <property type="entry name" value="EF_hand_dom"/>
</dbReference>
<evidence type="ECO:0000313" key="6">
    <source>
        <dbReference type="EMBL" id="EAS06598.2"/>
    </source>
</evidence>
<feature type="compositionally biased region" description="Polar residues" evidence="4">
    <location>
        <begin position="1096"/>
        <end position="1110"/>
    </location>
</feature>
<name>Q24FP6_TETTS</name>
<evidence type="ECO:0000256" key="4">
    <source>
        <dbReference type="SAM" id="MobiDB-lite"/>
    </source>
</evidence>
<dbReference type="OrthoDB" id="301016at2759"/>
<dbReference type="PANTHER" id="PTHR34894">
    <property type="entry name" value="SAM-DEPENDENT METHYLTRANSFERASE RSMI, CONSERVED SITE"/>
    <property type="match status" value="1"/>
</dbReference>
<keyword evidence="2 3" id="KW-0175">Coiled coil</keyword>
<evidence type="ECO:0000259" key="5">
    <source>
        <dbReference type="PROSITE" id="PS50222"/>
    </source>
</evidence>
<feature type="region of interest" description="Disordered" evidence="4">
    <location>
        <begin position="1088"/>
        <end position="1110"/>
    </location>
</feature>
<feature type="compositionally biased region" description="Low complexity" evidence="4">
    <location>
        <begin position="881"/>
        <end position="899"/>
    </location>
</feature>
<dbReference type="Pfam" id="PF10211">
    <property type="entry name" value="Ax_dynein_light"/>
    <property type="match status" value="1"/>
</dbReference>
<feature type="compositionally biased region" description="Polar residues" evidence="4">
    <location>
        <begin position="1290"/>
        <end position="1299"/>
    </location>
</feature>
<proteinExistence type="predicted"/>
<evidence type="ECO:0000256" key="2">
    <source>
        <dbReference type="ARBA" id="ARBA00023054"/>
    </source>
</evidence>
<feature type="region of interest" description="Disordered" evidence="4">
    <location>
        <begin position="881"/>
        <end position="919"/>
    </location>
</feature>
<dbReference type="eggNOG" id="ENOG502SCRG">
    <property type="taxonomic scope" value="Eukaryota"/>
</dbReference>
<reference evidence="7" key="1">
    <citation type="journal article" date="2006" name="PLoS Biol.">
        <title>Macronuclear genome sequence of the ciliate Tetrahymena thermophila, a model eukaryote.</title>
        <authorList>
            <person name="Eisen J.A."/>
            <person name="Coyne R.S."/>
            <person name="Wu M."/>
            <person name="Wu D."/>
            <person name="Thiagarajan M."/>
            <person name="Wortman J.R."/>
            <person name="Badger J.H."/>
            <person name="Ren Q."/>
            <person name="Amedeo P."/>
            <person name="Jones K.M."/>
            <person name="Tallon L.J."/>
            <person name="Delcher A.L."/>
            <person name="Salzberg S.L."/>
            <person name="Silva J.C."/>
            <person name="Haas B.J."/>
            <person name="Majoros W.H."/>
            <person name="Farzad M."/>
            <person name="Carlton J.M."/>
            <person name="Smith R.K. Jr."/>
            <person name="Garg J."/>
            <person name="Pearlman R.E."/>
            <person name="Karrer K.M."/>
            <person name="Sun L."/>
            <person name="Manning G."/>
            <person name="Elde N.C."/>
            <person name="Turkewitz A.P."/>
            <person name="Asai D.J."/>
            <person name="Wilkes D.E."/>
            <person name="Wang Y."/>
            <person name="Cai H."/>
            <person name="Collins K."/>
            <person name="Stewart B.A."/>
            <person name="Lee S.R."/>
            <person name="Wilamowska K."/>
            <person name="Weinberg Z."/>
            <person name="Ruzzo W.L."/>
            <person name="Wloga D."/>
            <person name="Gaertig J."/>
            <person name="Frankel J."/>
            <person name="Tsao C.-C."/>
            <person name="Gorovsky M.A."/>
            <person name="Keeling P.J."/>
            <person name="Waller R.F."/>
            <person name="Patron N.J."/>
            <person name="Cherry J.M."/>
            <person name="Stover N.A."/>
            <person name="Krieger C.J."/>
            <person name="del Toro C."/>
            <person name="Ryder H.F."/>
            <person name="Williamson S.C."/>
            <person name="Barbeau R.A."/>
            <person name="Hamilton E.P."/>
            <person name="Orias E."/>
        </authorList>
    </citation>
    <scope>NUCLEOTIDE SEQUENCE [LARGE SCALE GENOMIC DNA]</scope>
    <source>
        <strain evidence="7">SB210</strain>
    </source>
</reference>
<dbReference type="InterPro" id="IPR019347">
    <property type="entry name" value="Axonemal_dynein_light_chain"/>
</dbReference>
<dbReference type="KEGG" id="tet:TTHERM_01071440"/>
<evidence type="ECO:0000313" key="7">
    <source>
        <dbReference type="Proteomes" id="UP000009168"/>
    </source>
</evidence>
<dbReference type="Proteomes" id="UP000009168">
    <property type="component" value="Unassembled WGS sequence"/>
</dbReference>
<protein>
    <submittedName>
        <fullName evidence="6">EF hand protein</fullName>
    </submittedName>
</protein>
<dbReference type="SUPFAM" id="SSF47473">
    <property type="entry name" value="EF-hand"/>
    <property type="match status" value="1"/>
</dbReference>
<dbReference type="EMBL" id="GG662270">
    <property type="protein sequence ID" value="EAS06598.2"/>
    <property type="molecule type" value="Genomic_DNA"/>
</dbReference>
<dbReference type="PROSITE" id="PS00018">
    <property type="entry name" value="EF_HAND_1"/>
    <property type="match status" value="2"/>
</dbReference>
<feature type="coiled-coil region" evidence="3">
    <location>
        <begin position="1143"/>
        <end position="1222"/>
    </location>
</feature>